<dbReference type="InterPro" id="IPR045734">
    <property type="entry name" value="Snx8_BAR_dom"/>
</dbReference>
<comment type="similarity">
    <text evidence="3">Belongs to the sorting nexin family.</text>
</comment>
<evidence type="ECO:0000256" key="8">
    <source>
        <dbReference type="ARBA" id="ARBA00023136"/>
    </source>
</evidence>
<comment type="subcellular location">
    <subcellularLocation>
        <location evidence="2">Cytoplasm</location>
    </subcellularLocation>
    <subcellularLocation>
        <location evidence="1">Membrane</location>
        <topology evidence="1">Peripheral membrane protein</topology>
        <orientation evidence="1">Cytoplasmic side</orientation>
    </subcellularLocation>
</comment>
<dbReference type="SUPFAM" id="SSF64268">
    <property type="entry name" value="PX domain"/>
    <property type="match status" value="1"/>
</dbReference>
<keyword evidence="5" id="KW-0813">Transport</keyword>
<evidence type="ECO:0000256" key="4">
    <source>
        <dbReference type="ARBA" id="ARBA00014268"/>
    </source>
</evidence>
<dbReference type="GO" id="GO:0042147">
    <property type="term" value="P:retrograde transport, endosome to Golgi"/>
    <property type="evidence" value="ECO:0007669"/>
    <property type="project" value="InterPro"/>
</dbReference>
<dbReference type="OrthoDB" id="10064318at2759"/>
<organism evidence="10 11">
    <name type="scientific">Mucor plumbeus</name>
    <dbReference type="NCBI Taxonomy" id="97098"/>
    <lineage>
        <taxon>Eukaryota</taxon>
        <taxon>Fungi</taxon>
        <taxon>Fungi incertae sedis</taxon>
        <taxon>Mucoromycota</taxon>
        <taxon>Mucoromycotina</taxon>
        <taxon>Mucoromycetes</taxon>
        <taxon>Mucorales</taxon>
        <taxon>Mucorineae</taxon>
        <taxon>Mucoraceae</taxon>
        <taxon>Mucor</taxon>
    </lineage>
</organism>
<dbReference type="GO" id="GO:0006623">
    <property type="term" value="P:protein targeting to vacuole"/>
    <property type="evidence" value="ECO:0007669"/>
    <property type="project" value="TreeGrafter"/>
</dbReference>
<dbReference type="InterPro" id="IPR028662">
    <property type="entry name" value="SNX8/Mvp1"/>
</dbReference>
<reference evidence="10" key="1">
    <citation type="submission" date="2020-12" db="EMBL/GenBank/DDBJ databases">
        <title>Metabolic potential, ecology and presence of endohyphal bacteria is reflected in genomic diversity of Mucoromycotina.</title>
        <authorList>
            <person name="Muszewska A."/>
            <person name="Okrasinska A."/>
            <person name="Steczkiewicz K."/>
            <person name="Drgas O."/>
            <person name="Orlowska M."/>
            <person name="Perlinska-Lenart U."/>
            <person name="Aleksandrzak-Piekarczyk T."/>
            <person name="Szatraj K."/>
            <person name="Zielenkiewicz U."/>
            <person name="Pilsyk S."/>
            <person name="Malc E."/>
            <person name="Mieczkowski P."/>
            <person name="Kruszewska J.S."/>
            <person name="Biernat P."/>
            <person name="Pawlowska J."/>
        </authorList>
    </citation>
    <scope>NUCLEOTIDE SEQUENCE</scope>
    <source>
        <strain evidence="10">CBS 226.32</strain>
    </source>
</reference>
<dbReference type="GO" id="GO:0032266">
    <property type="term" value="F:phosphatidylinositol-3-phosphate binding"/>
    <property type="evidence" value="ECO:0007669"/>
    <property type="project" value="TreeGrafter"/>
</dbReference>
<keyword evidence="6" id="KW-0963">Cytoplasm</keyword>
<evidence type="ECO:0000313" key="11">
    <source>
        <dbReference type="Proteomes" id="UP000650833"/>
    </source>
</evidence>
<dbReference type="GO" id="GO:0005768">
    <property type="term" value="C:endosome"/>
    <property type="evidence" value="ECO:0007669"/>
    <property type="project" value="TreeGrafter"/>
</dbReference>
<dbReference type="PROSITE" id="PS50195">
    <property type="entry name" value="PX"/>
    <property type="match status" value="1"/>
</dbReference>
<evidence type="ECO:0000256" key="6">
    <source>
        <dbReference type="ARBA" id="ARBA00022490"/>
    </source>
</evidence>
<evidence type="ECO:0000256" key="5">
    <source>
        <dbReference type="ARBA" id="ARBA00022448"/>
    </source>
</evidence>
<evidence type="ECO:0000256" key="7">
    <source>
        <dbReference type="ARBA" id="ARBA00022927"/>
    </source>
</evidence>
<gene>
    <name evidence="10" type="ORF">INT46_006174</name>
</gene>
<keyword evidence="7" id="KW-0653">Protein transport</keyword>
<comment type="caution">
    <text evidence="10">The sequence shown here is derived from an EMBL/GenBank/DDBJ whole genome shotgun (WGS) entry which is preliminary data.</text>
</comment>
<dbReference type="Pfam" id="PF00787">
    <property type="entry name" value="PX"/>
    <property type="match status" value="1"/>
</dbReference>
<dbReference type="GO" id="GO:0016020">
    <property type="term" value="C:membrane"/>
    <property type="evidence" value="ECO:0007669"/>
    <property type="project" value="UniProtKB-SubCell"/>
</dbReference>
<dbReference type="PANTHER" id="PTHR47554">
    <property type="entry name" value="SORTING NEXIN MVP1"/>
    <property type="match status" value="1"/>
</dbReference>
<dbReference type="InterPro" id="IPR001683">
    <property type="entry name" value="PX_dom"/>
</dbReference>
<evidence type="ECO:0000256" key="2">
    <source>
        <dbReference type="ARBA" id="ARBA00004496"/>
    </source>
</evidence>
<proteinExistence type="inferred from homology"/>
<dbReference type="Proteomes" id="UP000650833">
    <property type="component" value="Unassembled WGS sequence"/>
</dbReference>
<dbReference type="InterPro" id="IPR036871">
    <property type="entry name" value="PX_dom_sf"/>
</dbReference>
<dbReference type="Gene3D" id="3.30.1520.10">
    <property type="entry name" value="Phox-like domain"/>
    <property type="match status" value="1"/>
</dbReference>
<dbReference type="PANTHER" id="PTHR47554:SF1">
    <property type="entry name" value="SORTING NEXIN MVP1"/>
    <property type="match status" value="1"/>
</dbReference>
<evidence type="ECO:0000313" key="10">
    <source>
        <dbReference type="EMBL" id="KAG2202611.1"/>
    </source>
</evidence>
<dbReference type="AlphaFoldDB" id="A0A8H7UXS3"/>
<evidence type="ECO:0000256" key="1">
    <source>
        <dbReference type="ARBA" id="ARBA00004287"/>
    </source>
</evidence>
<evidence type="ECO:0000256" key="3">
    <source>
        <dbReference type="ARBA" id="ARBA00010883"/>
    </source>
</evidence>
<keyword evidence="11" id="KW-1185">Reference proteome</keyword>
<feature type="domain" description="PX" evidence="9">
    <location>
        <begin position="292"/>
        <end position="401"/>
    </location>
</feature>
<accession>A0A8H7UXS3</accession>
<keyword evidence="8" id="KW-0472">Membrane</keyword>
<protein>
    <recommendedName>
        <fullName evidence="4">Sorting nexin MVP1</fullName>
    </recommendedName>
</protein>
<sequence>MSEDIAGSSFLGANNNYFLPESRTMSFAVEEEDPWSAAGFDPVDDMRQPLTQSQTMDEDLVTEGITAANVLVGVDLPEIFDTAYIRAGPVGDRVSVEALEVIIGLGGLGPRLFEQIAVMIVPSNAMYVTRNEFNTALALVGFAQKNMELSLFKVYQHRNDLPIPLLTNLDNVSIKRSNPLMASNTKLKRRQSFDDDPWRIASTPPTAGNGFPYQVNGSIDVAIEGRNTNNPTVLNNTGLESENQTSDNDTFTATTTKTAIPKRFAPAVDVITDKISTQALVKASTESYQWFLDLDQIAVTVAEKEGFLFTHINYWVHSNQRQTSVRRRYSDFYWFWETLLKRYPFRVIPNLPPKKISGKDKVFLEKRCQGLSRFINCIVRHPVLKNDEEVITFLTEQTEFLAWRRAKSPNLNEEFERVNPQTEELEAFIPKDLDSRIEQIKDRLPSSIEKYDVLCSVMEKTIRLKEARAIEMKRYSDTLKELREVEHQCLVPDCQACVQVVRGYENVGNYLSKGSTIIEAETASAVTGVLENLKRHRDISASFLEMLERKSRLDANQINALYKKISTNTAKVNQNRGVPGLESEVERLDTIIKADTEKMIYQQRRDTYIRYCLASEWSYLHKQQAFVSLLYQNFVHEQLQYARRTVDNWKALEALLCEMPKPEDFS</sequence>
<dbReference type="GO" id="GO:0005829">
    <property type="term" value="C:cytosol"/>
    <property type="evidence" value="ECO:0007669"/>
    <property type="project" value="GOC"/>
</dbReference>
<dbReference type="Pfam" id="PF19566">
    <property type="entry name" value="Snx8_BAR_dom"/>
    <property type="match status" value="1"/>
</dbReference>
<evidence type="ECO:0000259" key="9">
    <source>
        <dbReference type="PROSITE" id="PS50195"/>
    </source>
</evidence>
<dbReference type="EMBL" id="JAEPRC010000254">
    <property type="protein sequence ID" value="KAG2202611.1"/>
    <property type="molecule type" value="Genomic_DNA"/>
</dbReference>
<dbReference type="SMART" id="SM00312">
    <property type="entry name" value="PX"/>
    <property type="match status" value="1"/>
</dbReference>
<name>A0A8H7UXS3_9FUNG</name>